<dbReference type="OrthoDB" id="2857166at2759"/>
<protein>
    <recommendedName>
        <fullName evidence="3">F-box domain-containing protein</fullName>
    </recommendedName>
</protein>
<accession>A0A4Y9ZK02</accession>
<dbReference type="AlphaFoldDB" id="A0A4Y9ZK02"/>
<comment type="caution">
    <text evidence="1">The sequence shown here is derived from an EMBL/GenBank/DDBJ whole genome shotgun (WGS) entry which is preliminary data.</text>
</comment>
<keyword evidence="2" id="KW-1185">Reference proteome</keyword>
<dbReference type="SUPFAM" id="SSF52047">
    <property type="entry name" value="RNI-like"/>
    <property type="match status" value="1"/>
</dbReference>
<evidence type="ECO:0008006" key="3">
    <source>
        <dbReference type="Google" id="ProtNLM"/>
    </source>
</evidence>
<proteinExistence type="predicted"/>
<evidence type="ECO:0000313" key="1">
    <source>
        <dbReference type="EMBL" id="TFY74223.1"/>
    </source>
</evidence>
<organism evidence="1 2">
    <name type="scientific">Hericium alpestre</name>
    <dbReference type="NCBI Taxonomy" id="135208"/>
    <lineage>
        <taxon>Eukaryota</taxon>
        <taxon>Fungi</taxon>
        <taxon>Dikarya</taxon>
        <taxon>Basidiomycota</taxon>
        <taxon>Agaricomycotina</taxon>
        <taxon>Agaricomycetes</taxon>
        <taxon>Russulales</taxon>
        <taxon>Hericiaceae</taxon>
        <taxon>Hericium</taxon>
    </lineage>
</organism>
<name>A0A4Y9ZK02_9AGAM</name>
<dbReference type="EMBL" id="SFCI01002216">
    <property type="protein sequence ID" value="TFY74223.1"/>
    <property type="molecule type" value="Genomic_DNA"/>
</dbReference>
<gene>
    <name evidence="1" type="ORF">EWM64_g9789</name>
</gene>
<reference evidence="1 2" key="1">
    <citation type="submission" date="2019-02" db="EMBL/GenBank/DDBJ databases">
        <title>Genome sequencing of the rare red list fungi Hericium alpestre (H. flagellum).</title>
        <authorList>
            <person name="Buettner E."/>
            <person name="Kellner H."/>
        </authorList>
    </citation>
    <scope>NUCLEOTIDE SEQUENCE [LARGE SCALE GENOMIC DNA]</scope>
    <source>
        <strain evidence="1 2">DSM 108284</strain>
    </source>
</reference>
<sequence>MYPSLWGYIDSALSPRWQEAMICRAKSAPLSIHLAYCHSDVKFVAQHAFHIHELRLLGLRQTDLIQQLLTSPAPILEHLSLQSPAHTTVILPADIFAGNTPSLHHIALDGVLFLWSASIFRNLTYLRVDPSHGSGTSINLRHESDTALQYDHLFGALARMPPLQTLDLAYCLPSRSHSQHPIGHTHTALPCLELLSLAGTLIECVDVANYLRIPSSSRVILKCTGAPQRTDPGLVCFLETYISGGVALRLLTLSISLSKNYANQSESVNIKLWHMRSPSDALPSFAPDQQPFISISFPVSWHSWDLVNEICSVLPLEDLHILKVVYDHNKWSPKAWINILGRCRLLEHVYIQGENVVHFCRLLARPVSGAAGTATVAVDLFFRHLKSLKVHDVDLLASVEHEGVRRPFNDFLGVWLSTHMELFMDKFKDANGDEYDGKSDEECEGLCFEHSKLERLMISQSSITEEAVGEFEDCIQNVVWDDDEGIYKEESKEGSVGGYYMY</sequence>
<dbReference type="Proteomes" id="UP000298061">
    <property type="component" value="Unassembled WGS sequence"/>
</dbReference>
<evidence type="ECO:0000313" key="2">
    <source>
        <dbReference type="Proteomes" id="UP000298061"/>
    </source>
</evidence>